<gene>
    <name evidence="2" type="ORF">MSAN_00496600</name>
</gene>
<keyword evidence="1" id="KW-0812">Transmembrane</keyword>
<keyword evidence="3" id="KW-1185">Reference proteome</keyword>
<name>A0A8H6Z5F2_9AGAR</name>
<reference evidence="2" key="1">
    <citation type="submission" date="2020-05" db="EMBL/GenBank/DDBJ databases">
        <title>Mycena genomes resolve the evolution of fungal bioluminescence.</title>
        <authorList>
            <person name="Tsai I.J."/>
        </authorList>
    </citation>
    <scope>NUCLEOTIDE SEQUENCE</scope>
    <source>
        <strain evidence="2">160909Yilan</strain>
    </source>
</reference>
<feature type="transmembrane region" description="Helical" evidence="1">
    <location>
        <begin position="57"/>
        <end position="80"/>
    </location>
</feature>
<sequence length="103" mass="11474">MSFVWSRGHRLRFHGGLHHFIRRRLTFAARHLASKSASLDSNSNVQSPSALTLSRSFFLMGMALMWMVASGVVIGTNMTFPIGGCLRSNSDRVSVFLCLFVPE</sequence>
<evidence type="ECO:0000313" key="2">
    <source>
        <dbReference type="EMBL" id="KAF7372903.1"/>
    </source>
</evidence>
<comment type="caution">
    <text evidence="2">The sequence shown here is derived from an EMBL/GenBank/DDBJ whole genome shotgun (WGS) entry which is preliminary data.</text>
</comment>
<evidence type="ECO:0000256" key="1">
    <source>
        <dbReference type="SAM" id="Phobius"/>
    </source>
</evidence>
<organism evidence="2 3">
    <name type="scientific">Mycena sanguinolenta</name>
    <dbReference type="NCBI Taxonomy" id="230812"/>
    <lineage>
        <taxon>Eukaryota</taxon>
        <taxon>Fungi</taxon>
        <taxon>Dikarya</taxon>
        <taxon>Basidiomycota</taxon>
        <taxon>Agaricomycotina</taxon>
        <taxon>Agaricomycetes</taxon>
        <taxon>Agaricomycetidae</taxon>
        <taxon>Agaricales</taxon>
        <taxon>Marasmiineae</taxon>
        <taxon>Mycenaceae</taxon>
        <taxon>Mycena</taxon>
    </lineage>
</organism>
<keyword evidence="1" id="KW-1133">Transmembrane helix</keyword>
<accession>A0A8H6Z5F2</accession>
<evidence type="ECO:0000313" key="3">
    <source>
        <dbReference type="Proteomes" id="UP000623467"/>
    </source>
</evidence>
<dbReference type="AlphaFoldDB" id="A0A8H6Z5F2"/>
<protein>
    <submittedName>
        <fullName evidence="2">Uncharacterized protein</fullName>
    </submittedName>
</protein>
<dbReference type="Proteomes" id="UP000623467">
    <property type="component" value="Unassembled WGS sequence"/>
</dbReference>
<keyword evidence="1" id="KW-0472">Membrane</keyword>
<dbReference type="EMBL" id="JACAZH010000003">
    <property type="protein sequence ID" value="KAF7372903.1"/>
    <property type="molecule type" value="Genomic_DNA"/>
</dbReference>
<proteinExistence type="predicted"/>